<evidence type="ECO:0000313" key="3">
    <source>
        <dbReference type="EMBL" id="SSY93473.1"/>
    </source>
</evidence>
<dbReference type="PANTHER" id="PTHR46499">
    <property type="entry name" value="QUEUINE TRNA-RIBOSYLTRANSFERASE"/>
    <property type="match status" value="1"/>
</dbReference>
<dbReference type="PANTHER" id="PTHR46499:SF1">
    <property type="entry name" value="QUEUINE TRNA-RIBOSYLTRANSFERASE"/>
    <property type="match status" value="1"/>
</dbReference>
<organism evidence="3 4">
    <name type="scientific">Aggregatibacter aphrophilus</name>
    <name type="common">Haemophilus aphrophilus</name>
    <dbReference type="NCBI Taxonomy" id="732"/>
    <lineage>
        <taxon>Bacteria</taxon>
        <taxon>Pseudomonadati</taxon>
        <taxon>Pseudomonadota</taxon>
        <taxon>Gammaproteobacteria</taxon>
        <taxon>Pasteurellales</taxon>
        <taxon>Pasteurellaceae</taxon>
        <taxon>Aggregatibacter</taxon>
    </lineage>
</organism>
<dbReference type="InterPro" id="IPR050076">
    <property type="entry name" value="ArchSynthase1/Queuine_TRR"/>
</dbReference>
<name>A0A336N3M8_AGGAP</name>
<dbReference type="GO" id="GO:0005829">
    <property type="term" value="C:cytosol"/>
    <property type="evidence" value="ECO:0007669"/>
    <property type="project" value="TreeGrafter"/>
</dbReference>
<gene>
    <name evidence="3" type="primary">tgt_1</name>
    <name evidence="3" type="ORF">NCTC5908_00368</name>
</gene>
<sequence>MKYELDKTSGNARRGRLVFERPQGTFTVETPAFMPVGTYGTVKGMTPEEVRATGAEILLGNTFHLWLRPGQEVMRKHGDLHDFMQWHRPILTDSGGFQVFSLGKLRKITEEGVKFQNPINGERIFLSPEKSMEIQYDLGSDIVMIFDECTPYPATFDYAKNPWKCLYVGHNAAATVLMN</sequence>
<dbReference type="EC" id="2.4.2.29" evidence="3"/>
<evidence type="ECO:0000256" key="1">
    <source>
        <dbReference type="ARBA" id="ARBA00022694"/>
    </source>
</evidence>
<reference evidence="3 4" key="1">
    <citation type="submission" date="2018-06" db="EMBL/GenBank/DDBJ databases">
        <authorList>
            <consortium name="Pathogen Informatics"/>
            <person name="Doyle S."/>
        </authorList>
    </citation>
    <scope>NUCLEOTIDE SEQUENCE [LARGE SCALE GENOMIC DNA]</scope>
    <source>
        <strain evidence="3 4">NCTC5908</strain>
    </source>
</reference>
<proteinExistence type="predicted"/>
<dbReference type="SUPFAM" id="SSF51713">
    <property type="entry name" value="tRNA-guanine transglycosylase"/>
    <property type="match status" value="1"/>
</dbReference>
<evidence type="ECO:0000313" key="4">
    <source>
        <dbReference type="Proteomes" id="UP000253728"/>
    </source>
</evidence>
<keyword evidence="1" id="KW-0819">tRNA processing</keyword>
<dbReference type="Pfam" id="PF01702">
    <property type="entry name" value="TGT"/>
    <property type="match status" value="1"/>
</dbReference>
<dbReference type="GO" id="GO:0016757">
    <property type="term" value="F:glycosyltransferase activity"/>
    <property type="evidence" value="ECO:0007669"/>
    <property type="project" value="UniProtKB-KW"/>
</dbReference>
<protein>
    <submittedName>
        <fullName evidence="3">Queuine tRNA-ribosyltransferase</fullName>
        <ecNumber evidence="3">2.4.2.29</ecNumber>
    </submittedName>
</protein>
<evidence type="ECO:0000259" key="2">
    <source>
        <dbReference type="Pfam" id="PF01702"/>
    </source>
</evidence>
<keyword evidence="3" id="KW-0808">Transferase</keyword>
<dbReference type="AlphaFoldDB" id="A0A336N3M8"/>
<dbReference type="Proteomes" id="UP000253728">
    <property type="component" value="Unassembled WGS sequence"/>
</dbReference>
<accession>A0A336N3M8</accession>
<dbReference type="InterPro" id="IPR002616">
    <property type="entry name" value="tRNA_ribo_trans-like"/>
</dbReference>
<keyword evidence="3" id="KW-0328">Glycosyltransferase</keyword>
<dbReference type="GO" id="GO:0008616">
    <property type="term" value="P:tRNA queuosine(34) biosynthetic process"/>
    <property type="evidence" value="ECO:0007669"/>
    <property type="project" value="TreeGrafter"/>
</dbReference>
<dbReference type="InterPro" id="IPR036511">
    <property type="entry name" value="TGT-like_sf"/>
</dbReference>
<dbReference type="NCBIfam" id="TIGR00449">
    <property type="entry name" value="tgt_general"/>
    <property type="match status" value="1"/>
</dbReference>
<dbReference type="Gene3D" id="3.20.20.105">
    <property type="entry name" value="Queuine tRNA-ribosyltransferase-like"/>
    <property type="match status" value="1"/>
</dbReference>
<feature type="domain" description="tRNA-guanine(15) transglycosylase-like" evidence="2">
    <location>
        <begin position="11"/>
        <end position="161"/>
    </location>
</feature>
<dbReference type="EMBL" id="UFSP01000001">
    <property type="protein sequence ID" value="SSY93473.1"/>
    <property type="molecule type" value="Genomic_DNA"/>
</dbReference>